<protein>
    <submittedName>
        <fullName evidence="2">Phage portal protein</fullName>
    </submittedName>
</protein>
<dbReference type="InterPro" id="IPR021145">
    <property type="entry name" value="Portal_protein_SPP1_Gp6-like"/>
</dbReference>
<dbReference type="Pfam" id="PF05133">
    <property type="entry name" value="SPP1_portal"/>
    <property type="match status" value="1"/>
</dbReference>
<reference evidence="2 3" key="1">
    <citation type="submission" date="2021-09" db="EMBL/GenBank/DDBJ databases">
        <title>Isoptericola luteus sp. nov., a novel bacterium isolated from Harbin, the capital city of Heilongjiang province.</title>
        <authorList>
            <person name="Li J."/>
        </authorList>
    </citation>
    <scope>NUCLEOTIDE SEQUENCE [LARGE SCALE GENOMIC DNA]</scope>
    <source>
        <strain evidence="2 3">NEAU-Y5</strain>
    </source>
</reference>
<feature type="region of interest" description="Disordered" evidence="1">
    <location>
        <begin position="453"/>
        <end position="473"/>
    </location>
</feature>
<evidence type="ECO:0000313" key="2">
    <source>
        <dbReference type="EMBL" id="MCA5891982.1"/>
    </source>
</evidence>
<keyword evidence="3" id="KW-1185">Reference proteome</keyword>
<comment type="caution">
    <text evidence="2">The sequence shown here is derived from an EMBL/GenBank/DDBJ whole genome shotgun (WGS) entry which is preliminary data.</text>
</comment>
<sequence length="473" mass="50199">MTTTARARELVEMLDAEKRPGARLDLARRYAYTGDHDLPYMPRRVGREFRALAESSREHRIPAVLQTLSAPLRVVGFRTSGTSENAAPWANWQANGLDARQDGVHFDALAAGVSYVRVVPSGNRGDVAAITPCGFDSVLALYASADAEWPIEAIHHVGRGTDSNGVTRNIYDVWTPSHRQRFEEADRSTNTDGLAASEPVPHGLGVVPFVRFVERFGAPCQGLASTLKPQADRLNRALLSLEVVQQYASFRQRWATGLAIPVDEETGEPLEPFEAAVSRLWVSDSTDAKFGDFAQSDPSGVLANIADARTAMAVLAGVQPGLVEGLDVAGAKAGAAATSSSLMDRRIRSLSASFGEAWEQVLRLAAKVTGDSRAASDNASRVTWETVEAESVQATVTALATAVGALGLPPEATWPALVATIPGATADDLETWRALAAERDGTVRLASDYVRGGTTAAEPSEPADGAAVLSEAA</sequence>
<name>A0ABS7ZBZ6_9MICO</name>
<proteinExistence type="predicted"/>
<dbReference type="RefSeq" id="WP_225563704.1">
    <property type="nucleotide sequence ID" value="NZ_JAIXCQ010000001.1"/>
</dbReference>
<evidence type="ECO:0000256" key="1">
    <source>
        <dbReference type="SAM" id="MobiDB-lite"/>
    </source>
</evidence>
<dbReference type="EMBL" id="JAIXCQ010000001">
    <property type="protein sequence ID" value="MCA5891982.1"/>
    <property type="molecule type" value="Genomic_DNA"/>
</dbReference>
<organism evidence="2 3">
    <name type="scientific">Isoptericola luteus</name>
    <dbReference type="NCBI Taxonomy" id="2879484"/>
    <lineage>
        <taxon>Bacteria</taxon>
        <taxon>Bacillati</taxon>
        <taxon>Actinomycetota</taxon>
        <taxon>Actinomycetes</taxon>
        <taxon>Micrococcales</taxon>
        <taxon>Promicromonosporaceae</taxon>
        <taxon>Isoptericola</taxon>
    </lineage>
</organism>
<evidence type="ECO:0000313" key="3">
    <source>
        <dbReference type="Proteomes" id="UP001319870"/>
    </source>
</evidence>
<dbReference type="Proteomes" id="UP001319870">
    <property type="component" value="Unassembled WGS sequence"/>
</dbReference>
<gene>
    <name evidence="2" type="ORF">LEP48_01280</name>
</gene>
<accession>A0ABS7ZBZ6</accession>